<proteinExistence type="predicted"/>
<dbReference type="STRING" id="655819.J4KLP5"/>
<dbReference type="Proteomes" id="UP000002762">
    <property type="component" value="Unassembled WGS sequence"/>
</dbReference>
<evidence type="ECO:0000313" key="2">
    <source>
        <dbReference type="Proteomes" id="UP000002762"/>
    </source>
</evidence>
<dbReference type="GeneID" id="19891487"/>
<organism evidence="1 2">
    <name type="scientific">Beauveria bassiana (strain ARSEF 2860)</name>
    <name type="common">White muscardine disease fungus</name>
    <name type="synonym">Tritirachium shiotae</name>
    <dbReference type="NCBI Taxonomy" id="655819"/>
    <lineage>
        <taxon>Eukaryota</taxon>
        <taxon>Fungi</taxon>
        <taxon>Dikarya</taxon>
        <taxon>Ascomycota</taxon>
        <taxon>Pezizomycotina</taxon>
        <taxon>Sordariomycetes</taxon>
        <taxon>Hypocreomycetidae</taxon>
        <taxon>Hypocreales</taxon>
        <taxon>Cordycipitaceae</taxon>
        <taxon>Beauveria</taxon>
    </lineage>
</organism>
<dbReference type="RefSeq" id="XP_008601794.1">
    <property type="nucleotide sequence ID" value="XM_008603572.1"/>
</dbReference>
<name>J4KLP5_BEAB2</name>
<dbReference type="InParanoid" id="J4KLP5"/>
<dbReference type="OrthoDB" id="5153524at2759"/>
<dbReference type="AlphaFoldDB" id="J4KLP5"/>
<evidence type="ECO:0000313" key="1">
    <source>
        <dbReference type="EMBL" id="EJP62564.1"/>
    </source>
</evidence>
<accession>J4KLP5</accession>
<sequence>MGLLRHPSLFTCTIQTFSVGDPYSSHGADESNLSMNQILAAGFTPDKVLIYDYTFRRDPVDPLMAYPPDILKIHQEFTAELRMKMAAVVDVVWGAPVRERMKTTLSLEELPLWGEYEAASIHLEWEKSSRKLQKSVIFVRHPEAMMYSEPSIVGKLPDLSLQAAPKLAKMDIAQHFYEKIHLSSGHEFLSGESRTRRTRLNEEARAQLENIGNRLRSASRNVRQMPPISFVSIALR</sequence>
<dbReference type="EMBL" id="JH725184">
    <property type="protein sequence ID" value="EJP62564.1"/>
    <property type="molecule type" value="Genomic_DNA"/>
</dbReference>
<keyword evidence="2" id="KW-1185">Reference proteome</keyword>
<dbReference type="HOGENOM" id="CLU_1175224_0_0_1"/>
<protein>
    <submittedName>
        <fullName evidence="1">Uncharacterized protein</fullName>
    </submittedName>
</protein>
<gene>
    <name evidence="1" type="ORF">BBA_08475</name>
</gene>
<reference evidence="1 2" key="1">
    <citation type="journal article" date="2012" name="Sci. Rep.">
        <title>Genomic perspectives on the evolution of fungal entomopathogenicity in Beauveria bassiana.</title>
        <authorList>
            <person name="Xiao G."/>
            <person name="Ying S.H."/>
            <person name="Zheng P."/>
            <person name="Wang Z.L."/>
            <person name="Zhang S."/>
            <person name="Xie X.Q."/>
            <person name="Shang Y."/>
            <person name="St Leger R.J."/>
            <person name="Zhao G.P."/>
            <person name="Wang C."/>
            <person name="Feng M.G."/>
        </authorList>
    </citation>
    <scope>NUCLEOTIDE SEQUENCE [LARGE SCALE GENOMIC DNA]</scope>
    <source>
        <strain evidence="1 2">ARSEF 2860</strain>
    </source>
</reference>